<evidence type="ECO:0000259" key="12">
    <source>
        <dbReference type="Pfam" id="PF06974"/>
    </source>
</evidence>
<dbReference type="KEGG" id="tcd:AAIA72_15885"/>
<dbReference type="EC" id="2.3.1.20" evidence="4"/>
<dbReference type="GO" id="GO:0004144">
    <property type="term" value="F:diacylglycerol O-acyltransferase activity"/>
    <property type="evidence" value="ECO:0007669"/>
    <property type="project" value="UniProtKB-EC"/>
</dbReference>
<dbReference type="GO" id="GO:0006071">
    <property type="term" value="P:glycerol metabolic process"/>
    <property type="evidence" value="ECO:0007669"/>
    <property type="project" value="UniProtKB-KW"/>
</dbReference>
<dbReference type="PANTHER" id="PTHR31650">
    <property type="entry name" value="O-ACYLTRANSFERASE (WSD1-LIKE) FAMILY PROTEIN"/>
    <property type="match status" value="1"/>
</dbReference>
<gene>
    <name evidence="13" type="ORF">AAIA72_15885</name>
</gene>
<dbReference type="NCBIfam" id="TIGR02946">
    <property type="entry name" value="acyl_WS_DGAT"/>
    <property type="match status" value="1"/>
</dbReference>
<evidence type="ECO:0000256" key="6">
    <source>
        <dbReference type="ARBA" id="ARBA00022679"/>
    </source>
</evidence>
<keyword evidence="5" id="KW-0444">Lipid biosynthesis</keyword>
<dbReference type="GO" id="GO:0005886">
    <property type="term" value="C:plasma membrane"/>
    <property type="evidence" value="ECO:0007669"/>
    <property type="project" value="TreeGrafter"/>
</dbReference>
<evidence type="ECO:0000313" key="13">
    <source>
        <dbReference type="EMBL" id="XDT72256.1"/>
    </source>
</evidence>
<evidence type="ECO:0000256" key="3">
    <source>
        <dbReference type="ARBA" id="ARBA00009587"/>
    </source>
</evidence>
<keyword evidence="7" id="KW-0319">Glycerol metabolism</keyword>
<dbReference type="RefSeq" id="WP_369601268.1">
    <property type="nucleotide sequence ID" value="NZ_CP154858.1"/>
</dbReference>
<evidence type="ECO:0000259" key="11">
    <source>
        <dbReference type="Pfam" id="PF03007"/>
    </source>
</evidence>
<accession>A0AB39UWV7</accession>
<feature type="domain" description="O-acyltransferase WSD1 C-terminal" evidence="12">
    <location>
        <begin position="312"/>
        <end position="452"/>
    </location>
</feature>
<protein>
    <recommendedName>
        <fullName evidence="4">diacylglycerol O-acyltransferase</fullName>
        <ecNumber evidence="4">2.3.1.20</ecNumber>
    </recommendedName>
</protein>
<feature type="domain" description="O-acyltransferase WSD1-like N-terminal" evidence="11">
    <location>
        <begin position="10"/>
        <end position="268"/>
    </location>
</feature>
<proteinExistence type="inferred from homology"/>
<keyword evidence="6 13" id="KW-0808">Transferase</keyword>
<keyword evidence="9 13" id="KW-0012">Acyltransferase</keyword>
<sequence length="461" mass="51495">MNQNGKRQPMAPVDIAWLRMESPANLMMIGGVLVLDDPLDMDRFRTVLNERLLTFDRFRQRVVDNGTQVFWEEDPWFHLDRHVHCVNLPSPGDVHALKALASDLMSTPLDRTHPLWQVHVVEQFDGGSVVIVRVHHCIADGIALVRVLLSLTDDHPDHRPAQPDRTVRPSHAWWEPARKLVEETFHIGQEVLEESRRILEHPGHLLELAQDGLALGSELARIAAMPADPKTRLKRPLTGLKQVSWAPPLALTDVKATGKRLNATINDVLLTCAAGALRRYLIETGEDVTHAVLHAAVPVNLRPLDKPVRELGNQFGLVMVPLPVGQQDPMTRFEQVHNAMCELKRSFQAQLFYGLLGALGRGPAILEQTALEVLSKNASLVMSNVPGPQKPLYLAGSRLRHPLFWVPQSGEVGLGLSILTYDGQVLFGCIADRNLVPHPDRLVGHFETCFFELDRLTHGRP</sequence>
<dbReference type="GO" id="GO:0019432">
    <property type="term" value="P:triglyceride biosynthetic process"/>
    <property type="evidence" value="ECO:0007669"/>
    <property type="project" value="TreeGrafter"/>
</dbReference>
<dbReference type="SUPFAM" id="SSF52777">
    <property type="entry name" value="CoA-dependent acyltransferases"/>
    <property type="match status" value="2"/>
</dbReference>
<dbReference type="EMBL" id="CP154858">
    <property type="protein sequence ID" value="XDT72256.1"/>
    <property type="molecule type" value="Genomic_DNA"/>
</dbReference>
<comment type="pathway">
    <text evidence="1">Glycerolipid metabolism; triacylglycerol biosynthesis.</text>
</comment>
<name>A0AB39UWV7_9GAMM</name>
<evidence type="ECO:0000256" key="7">
    <source>
        <dbReference type="ARBA" id="ARBA00022798"/>
    </source>
</evidence>
<dbReference type="InterPro" id="IPR023213">
    <property type="entry name" value="CAT-like_dom_sf"/>
</dbReference>
<dbReference type="InterPro" id="IPR009721">
    <property type="entry name" value="O-acyltransferase_WSD1_C"/>
</dbReference>
<dbReference type="AlphaFoldDB" id="A0AB39UWV7"/>
<dbReference type="InterPro" id="IPR004255">
    <property type="entry name" value="O-acyltransferase_WSD1_N"/>
</dbReference>
<comment type="similarity">
    <text evidence="3">Belongs to the long-chain O-acyltransferase family.</text>
</comment>
<dbReference type="Gene3D" id="3.30.559.10">
    <property type="entry name" value="Chloramphenicol acetyltransferase-like domain"/>
    <property type="match status" value="1"/>
</dbReference>
<dbReference type="Pfam" id="PF06974">
    <property type="entry name" value="WS_DGAT_C"/>
    <property type="match status" value="1"/>
</dbReference>
<comment type="pathway">
    <text evidence="2">Lipid metabolism.</text>
</comment>
<dbReference type="Pfam" id="PF03007">
    <property type="entry name" value="WS_DGAT_cat"/>
    <property type="match status" value="1"/>
</dbReference>
<evidence type="ECO:0000256" key="8">
    <source>
        <dbReference type="ARBA" id="ARBA00023098"/>
    </source>
</evidence>
<evidence type="ECO:0000256" key="9">
    <source>
        <dbReference type="ARBA" id="ARBA00023315"/>
    </source>
</evidence>
<evidence type="ECO:0000256" key="5">
    <source>
        <dbReference type="ARBA" id="ARBA00022516"/>
    </source>
</evidence>
<keyword evidence="8" id="KW-0443">Lipid metabolism</keyword>
<evidence type="ECO:0000256" key="2">
    <source>
        <dbReference type="ARBA" id="ARBA00005189"/>
    </source>
</evidence>
<evidence type="ECO:0000256" key="4">
    <source>
        <dbReference type="ARBA" id="ARBA00013244"/>
    </source>
</evidence>
<comment type="catalytic activity">
    <reaction evidence="10">
        <text>an acyl-CoA + a 1,2-diacyl-sn-glycerol = a triacyl-sn-glycerol + CoA</text>
        <dbReference type="Rhea" id="RHEA:10868"/>
        <dbReference type="ChEBI" id="CHEBI:17815"/>
        <dbReference type="ChEBI" id="CHEBI:57287"/>
        <dbReference type="ChEBI" id="CHEBI:58342"/>
        <dbReference type="ChEBI" id="CHEBI:64615"/>
        <dbReference type="EC" id="2.3.1.20"/>
    </reaction>
</comment>
<evidence type="ECO:0000256" key="1">
    <source>
        <dbReference type="ARBA" id="ARBA00004771"/>
    </source>
</evidence>
<organism evidence="13">
    <name type="scientific">Thermohahella caldifontis</name>
    <dbReference type="NCBI Taxonomy" id="3142973"/>
    <lineage>
        <taxon>Bacteria</taxon>
        <taxon>Pseudomonadati</taxon>
        <taxon>Pseudomonadota</taxon>
        <taxon>Gammaproteobacteria</taxon>
        <taxon>Oceanospirillales</taxon>
        <taxon>Hahellaceae</taxon>
        <taxon>Thermohahella</taxon>
    </lineage>
</organism>
<dbReference type="PANTHER" id="PTHR31650:SF1">
    <property type="entry name" value="WAX ESTER SYNTHASE_DIACYLGLYCEROL ACYLTRANSFERASE 4-RELATED"/>
    <property type="match status" value="1"/>
</dbReference>
<evidence type="ECO:0000256" key="10">
    <source>
        <dbReference type="ARBA" id="ARBA00048109"/>
    </source>
</evidence>
<dbReference type="InterPro" id="IPR045034">
    <property type="entry name" value="O-acyltransferase_WSD1-like"/>
</dbReference>
<reference evidence="13" key="1">
    <citation type="submission" date="2024-05" db="EMBL/GenBank/DDBJ databases">
        <title>Genome sequencing of novel strain.</title>
        <authorList>
            <person name="Ganbat D."/>
            <person name="Ganbat S."/>
            <person name="Lee S.-J."/>
        </authorList>
    </citation>
    <scope>NUCLEOTIDE SEQUENCE</scope>
    <source>
        <strain evidence="13">SMD15-11</strain>
    </source>
</reference>
<dbReference type="InterPro" id="IPR014292">
    <property type="entry name" value="Acyl_transf_WS/DGAT"/>
</dbReference>